<reference evidence="3 4" key="1">
    <citation type="submission" date="2018-09" db="EMBL/GenBank/DDBJ databases">
        <title>Genome sequencing of strain 6GH32-13.</title>
        <authorList>
            <person name="Weon H.-Y."/>
            <person name="Heo J."/>
            <person name="Kwon S.-W."/>
        </authorList>
    </citation>
    <scope>NUCLEOTIDE SEQUENCE [LARGE SCALE GENOMIC DNA]</scope>
    <source>
        <strain evidence="3 4">5GH32-13</strain>
    </source>
</reference>
<name>A0A3B7MGW5_9BACT</name>
<dbReference type="InterPro" id="IPR037682">
    <property type="entry name" value="TonB_C"/>
</dbReference>
<accession>A0A3B7MGW5</accession>
<dbReference type="SUPFAM" id="SSF74653">
    <property type="entry name" value="TolA/TonB C-terminal domain"/>
    <property type="match status" value="1"/>
</dbReference>
<dbReference type="OrthoDB" id="1377129at2"/>
<keyword evidence="1" id="KW-0732">Signal</keyword>
<keyword evidence="4" id="KW-1185">Reference proteome</keyword>
<dbReference type="Proteomes" id="UP000263900">
    <property type="component" value="Chromosome"/>
</dbReference>
<dbReference type="Gene3D" id="3.30.1150.10">
    <property type="match status" value="1"/>
</dbReference>
<evidence type="ECO:0000313" key="4">
    <source>
        <dbReference type="Proteomes" id="UP000263900"/>
    </source>
</evidence>
<evidence type="ECO:0000256" key="1">
    <source>
        <dbReference type="SAM" id="SignalP"/>
    </source>
</evidence>
<feature type="domain" description="TonB C-terminal" evidence="2">
    <location>
        <begin position="253"/>
        <end position="316"/>
    </location>
</feature>
<evidence type="ECO:0000259" key="2">
    <source>
        <dbReference type="Pfam" id="PF03544"/>
    </source>
</evidence>
<evidence type="ECO:0000313" key="3">
    <source>
        <dbReference type="EMBL" id="AXY73622.1"/>
    </source>
</evidence>
<dbReference type="GO" id="GO:0055085">
    <property type="term" value="P:transmembrane transport"/>
    <property type="evidence" value="ECO:0007669"/>
    <property type="project" value="InterPro"/>
</dbReference>
<organism evidence="3 4">
    <name type="scientific">Paraflavitalea soli</name>
    <dbReference type="NCBI Taxonomy" id="2315862"/>
    <lineage>
        <taxon>Bacteria</taxon>
        <taxon>Pseudomonadati</taxon>
        <taxon>Bacteroidota</taxon>
        <taxon>Chitinophagia</taxon>
        <taxon>Chitinophagales</taxon>
        <taxon>Chitinophagaceae</taxon>
        <taxon>Paraflavitalea</taxon>
    </lineage>
</organism>
<dbReference type="KEGG" id="pseg:D3H65_06335"/>
<dbReference type="Pfam" id="PF03544">
    <property type="entry name" value="TonB_C"/>
    <property type="match status" value="1"/>
</dbReference>
<feature type="signal peptide" evidence="1">
    <location>
        <begin position="1"/>
        <end position="19"/>
    </location>
</feature>
<sequence length="319" mass="35992">MKKSSLVCLLIIFVNNLLAQQKDFEGTITYSVDTKSKVPGVSDQVWKIMLGLGDKLEITIKEGYIRRTTSYGEEYYIPEKQRAYLKFKGIDTLYYVDYAADTSQGVKVERPAEQKNIAGIDCKAIIVTTSNSATKFFYAPSLYLNPAYHKDNKIGRFDVFARETSSVWLGCTQVNNSYTLTHQCTSIKQTPVDKAVFNLPALPEKKFTFEAISVPARFAGSGGWNKYLQGNLKTELAVKYLKIPRDQSSATQTVLVDFFVDEQGLISNVQVLNKKEVHPKLAEEAMRVVTESPRWKPATVFNTKIPQHVTQPVVFQVMK</sequence>
<dbReference type="RefSeq" id="WP_119049458.1">
    <property type="nucleotide sequence ID" value="NZ_CP032157.1"/>
</dbReference>
<dbReference type="EMBL" id="CP032157">
    <property type="protein sequence ID" value="AXY73622.1"/>
    <property type="molecule type" value="Genomic_DNA"/>
</dbReference>
<protein>
    <recommendedName>
        <fullName evidence="2">TonB C-terminal domain-containing protein</fullName>
    </recommendedName>
</protein>
<gene>
    <name evidence="3" type="ORF">D3H65_06335</name>
</gene>
<proteinExistence type="predicted"/>
<feature type="chain" id="PRO_5017596859" description="TonB C-terminal domain-containing protein" evidence="1">
    <location>
        <begin position="20"/>
        <end position="319"/>
    </location>
</feature>
<dbReference type="AlphaFoldDB" id="A0A3B7MGW5"/>